<dbReference type="Proteomes" id="UP000283872">
    <property type="component" value="Unassembled WGS sequence"/>
</dbReference>
<dbReference type="InterPro" id="IPR036388">
    <property type="entry name" value="WH-like_DNA-bd_sf"/>
</dbReference>
<dbReference type="InterPro" id="IPR014284">
    <property type="entry name" value="RNA_pol_sigma-70_dom"/>
</dbReference>
<keyword evidence="2" id="KW-0805">Transcription regulation</keyword>
<dbReference type="SUPFAM" id="SSF88946">
    <property type="entry name" value="Sigma2 domain of RNA polymerase sigma factors"/>
    <property type="match status" value="1"/>
</dbReference>
<keyword evidence="4" id="KW-0804">Transcription</keyword>
<dbReference type="NCBIfam" id="TIGR02937">
    <property type="entry name" value="sigma70-ECF"/>
    <property type="match status" value="1"/>
</dbReference>
<sequence>MQATEIEGFFKANYSKIYYLALSLLHDEEAARDIVSDSFEYLFTHHPHLQINEALNYLFVSVRHRCADYYRKQAVHQRYSNYIAYTSEKAEDAMDFLEHEEQVVQILNLMECLTPRTREILEAHYLQGKTYSEVAIELGISDSAVKKHVMHALKFFREKLNSNKKS</sequence>
<dbReference type="Gene3D" id="1.10.1740.10">
    <property type="match status" value="1"/>
</dbReference>
<evidence type="ECO:0000313" key="7">
    <source>
        <dbReference type="EMBL" id="RGS13370.1"/>
    </source>
</evidence>
<dbReference type="EMBL" id="QRVA01000031">
    <property type="protein sequence ID" value="RGS13370.1"/>
    <property type="molecule type" value="Genomic_DNA"/>
</dbReference>
<dbReference type="PANTHER" id="PTHR43133:SF46">
    <property type="entry name" value="RNA POLYMERASE SIGMA-70 FACTOR ECF SUBFAMILY"/>
    <property type="match status" value="1"/>
</dbReference>
<dbReference type="InterPro" id="IPR013249">
    <property type="entry name" value="RNA_pol_sigma70_r4_t2"/>
</dbReference>
<dbReference type="GO" id="GO:0006352">
    <property type="term" value="P:DNA-templated transcription initiation"/>
    <property type="evidence" value="ECO:0007669"/>
    <property type="project" value="InterPro"/>
</dbReference>
<evidence type="ECO:0000256" key="1">
    <source>
        <dbReference type="ARBA" id="ARBA00010641"/>
    </source>
</evidence>
<dbReference type="PANTHER" id="PTHR43133">
    <property type="entry name" value="RNA POLYMERASE ECF-TYPE SIGMA FACTO"/>
    <property type="match status" value="1"/>
</dbReference>
<gene>
    <name evidence="7" type="ORF">DWY11_11610</name>
</gene>
<evidence type="ECO:0000259" key="5">
    <source>
        <dbReference type="Pfam" id="PF04542"/>
    </source>
</evidence>
<dbReference type="InterPro" id="IPR007627">
    <property type="entry name" value="RNA_pol_sigma70_r2"/>
</dbReference>
<name>A0A3E5DYS1_9BACT</name>
<evidence type="ECO:0000256" key="4">
    <source>
        <dbReference type="ARBA" id="ARBA00023163"/>
    </source>
</evidence>
<evidence type="ECO:0000256" key="2">
    <source>
        <dbReference type="ARBA" id="ARBA00023015"/>
    </source>
</evidence>
<proteinExistence type="inferred from homology"/>
<keyword evidence="3" id="KW-0731">Sigma factor</keyword>
<dbReference type="InterPro" id="IPR039425">
    <property type="entry name" value="RNA_pol_sigma-70-like"/>
</dbReference>
<dbReference type="GO" id="GO:0016987">
    <property type="term" value="F:sigma factor activity"/>
    <property type="evidence" value="ECO:0007669"/>
    <property type="project" value="UniProtKB-KW"/>
</dbReference>
<reference evidence="7 8" key="1">
    <citation type="submission" date="2018-08" db="EMBL/GenBank/DDBJ databases">
        <title>A genome reference for cultivated species of the human gut microbiota.</title>
        <authorList>
            <person name="Zou Y."/>
            <person name="Xue W."/>
            <person name="Luo G."/>
        </authorList>
    </citation>
    <scope>NUCLEOTIDE SEQUENCE [LARGE SCALE GENOMIC DNA]</scope>
    <source>
        <strain evidence="7 8">AF24-12</strain>
    </source>
</reference>
<dbReference type="Pfam" id="PF08281">
    <property type="entry name" value="Sigma70_r4_2"/>
    <property type="match status" value="1"/>
</dbReference>
<comment type="similarity">
    <text evidence="1">Belongs to the sigma-70 factor family. ECF subfamily.</text>
</comment>
<dbReference type="InterPro" id="IPR013324">
    <property type="entry name" value="RNA_pol_sigma_r3/r4-like"/>
</dbReference>
<dbReference type="AlphaFoldDB" id="A0A3E5DYS1"/>
<evidence type="ECO:0000313" key="8">
    <source>
        <dbReference type="Proteomes" id="UP000283872"/>
    </source>
</evidence>
<comment type="caution">
    <text evidence="7">The sequence shown here is derived from an EMBL/GenBank/DDBJ whole genome shotgun (WGS) entry which is preliminary data.</text>
</comment>
<evidence type="ECO:0000259" key="6">
    <source>
        <dbReference type="Pfam" id="PF08281"/>
    </source>
</evidence>
<dbReference type="Gene3D" id="1.10.10.10">
    <property type="entry name" value="Winged helix-like DNA-binding domain superfamily/Winged helix DNA-binding domain"/>
    <property type="match status" value="1"/>
</dbReference>
<dbReference type="InterPro" id="IPR013325">
    <property type="entry name" value="RNA_pol_sigma_r2"/>
</dbReference>
<accession>A0A3E5DYS1</accession>
<feature type="domain" description="RNA polymerase sigma-70 region 2" evidence="5">
    <location>
        <begin position="10"/>
        <end position="74"/>
    </location>
</feature>
<dbReference type="SUPFAM" id="SSF88659">
    <property type="entry name" value="Sigma3 and sigma4 domains of RNA polymerase sigma factors"/>
    <property type="match status" value="1"/>
</dbReference>
<dbReference type="Pfam" id="PF04542">
    <property type="entry name" value="Sigma70_r2"/>
    <property type="match status" value="1"/>
</dbReference>
<dbReference type="RefSeq" id="WP_117587478.1">
    <property type="nucleotide sequence ID" value="NZ_QRVA01000031.1"/>
</dbReference>
<dbReference type="GO" id="GO:0003677">
    <property type="term" value="F:DNA binding"/>
    <property type="evidence" value="ECO:0007669"/>
    <property type="project" value="InterPro"/>
</dbReference>
<protein>
    <submittedName>
        <fullName evidence="7">RNA polymerase factor sigma-70</fullName>
    </submittedName>
</protein>
<evidence type="ECO:0000256" key="3">
    <source>
        <dbReference type="ARBA" id="ARBA00023082"/>
    </source>
</evidence>
<organism evidence="7 8">
    <name type="scientific">Segatella copri</name>
    <dbReference type="NCBI Taxonomy" id="165179"/>
    <lineage>
        <taxon>Bacteria</taxon>
        <taxon>Pseudomonadati</taxon>
        <taxon>Bacteroidota</taxon>
        <taxon>Bacteroidia</taxon>
        <taxon>Bacteroidales</taxon>
        <taxon>Prevotellaceae</taxon>
        <taxon>Segatella</taxon>
    </lineage>
</organism>
<feature type="domain" description="RNA polymerase sigma factor 70 region 4 type 2" evidence="6">
    <location>
        <begin position="105"/>
        <end position="154"/>
    </location>
</feature>
<dbReference type="CDD" id="cd06171">
    <property type="entry name" value="Sigma70_r4"/>
    <property type="match status" value="1"/>
</dbReference>